<feature type="compositionally biased region" description="Low complexity" evidence="1">
    <location>
        <begin position="208"/>
        <end position="238"/>
    </location>
</feature>
<evidence type="ECO:0000256" key="2">
    <source>
        <dbReference type="SAM" id="SignalP"/>
    </source>
</evidence>
<dbReference type="RefSeq" id="XP_005846873.1">
    <property type="nucleotide sequence ID" value="XM_005846811.1"/>
</dbReference>
<dbReference type="Proteomes" id="UP000008141">
    <property type="component" value="Unassembled WGS sequence"/>
</dbReference>
<proteinExistence type="predicted"/>
<dbReference type="KEGG" id="cvr:CHLNCDRAFT_134699"/>
<feature type="compositionally biased region" description="Low complexity" evidence="1">
    <location>
        <begin position="153"/>
        <end position="184"/>
    </location>
</feature>
<keyword evidence="2" id="KW-0732">Signal</keyword>
<feature type="compositionally biased region" description="Pro residues" evidence="1">
    <location>
        <begin position="284"/>
        <end position="304"/>
    </location>
</feature>
<accession>E1ZGJ9</accession>
<feature type="region of interest" description="Disordered" evidence="1">
    <location>
        <begin position="142"/>
        <end position="262"/>
    </location>
</feature>
<dbReference type="AlphaFoldDB" id="E1ZGJ9"/>
<name>E1ZGJ9_CHLVA</name>
<evidence type="ECO:0000313" key="4">
    <source>
        <dbReference type="Proteomes" id="UP000008141"/>
    </source>
</evidence>
<gene>
    <name evidence="3" type="ORF">CHLNCDRAFT_134699</name>
</gene>
<dbReference type="OrthoDB" id="10596781at2759"/>
<protein>
    <submittedName>
        <fullName evidence="3">Expressed protein</fullName>
    </submittedName>
</protein>
<organism evidence="4">
    <name type="scientific">Chlorella variabilis</name>
    <name type="common">Green alga</name>
    <dbReference type="NCBI Taxonomy" id="554065"/>
    <lineage>
        <taxon>Eukaryota</taxon>
        <taxon>Viridiplantae</taxon>
        <taxon>Chlorophyta</taxon>
        <taxon>core chlorophytes</taxon>
        <taxon>Trebouxiophyceae</taxon>
        <taxon>Chlorellales</taxon>
        <taxon>Chlorellaceae</taxon>
        <taxon>Chlorella clade</taxon>
        <taxon>Chlorella</taxon>
    </lineage>
</organism>
<feature type="region of interest" description="Disordered" evidence="1">
    <location>
        <begin position="279"/>
        <end position="308"/>
    </location>
</feature>
<feature type="compositionally biased region" description="Low complexity" evidence="1">
    <location>
        <begin position="253"/>
        <end position="262"/>
    </location>
</feature>
<evidence type="ECO:0000256" key="1">
    <source>
        <dbReference type="SAM" id="MobiDB-lite"/>
    </source>
</evidence>
<dbReference type="GeneID" id="17354202"/>
<reference evidence="3 4" key="1">
    <citation type="journal article" date="2010" name="Plant Cell">
        <title>The Chlorella variabilis NC64A genome reveals adaptation to photosymbiosis, coevolution with viruses, and cryptic sex.</title>
        <authorList>
            <person name="Blanc G."/>
            <person name="Duncan G."/>
            <person name="Agarkova I."/>
            <person name="Borodovsky M."/>
            <person name="Gurnon J."/>
            <person name="Kuo A."/>
            <person name="Lindquist E."/>
            <person name="Lucas S."/>
            <person name="Pangilinan J."/>
            <person name="Polle J."/>
            <person name="Salamov A."/>
            <person name="Terry A."/>
            <person name="Yamada T."/>
            <person name="Dunigan D.D."/>
            <person name="Grigoriev I.V."/>
            <person name="Claverie J.M."/>
            <person name="Van Etten J.L."/>
        </authorList>
    </citation>
    <scope>NUCLEOTIDE SEQUENCE [LARGE SCALE GENOMIC DNA]</scope>
    <source>
        <strain evidence="3 4">NC64A</strain>
    </source>
</reference>
<feature type="chain" id="PRO_5003156186" evidence="2">
    <location>
        <begin position="21"/>
        <end position="328"/>
    </location>
</feature>
<evidence type="ECO:0000313" key="3">
    <source>
        <dbReference type="EMBL" id="EFN54771.1"/>
    </source>
</evidence>
<dbReference type="InParanoid" id="E1ZGJ9"/>
<sequence length="328" mass="33123">MARTGLFVVVLALAAVMARGDEAPFVYNTVTAVADRADFKTTIKIVRALGFVETYDCTGDNKIFLQDFLTCDFTWVEDVVDKKKVISPVKCPRGCAKQWGKISEGCYEGFRANMVADKRFGKLADNFFDECKVNSKADVVSSASIDKTEDKPAAGGAAGDKPAAGGAAGDKPAAGGAAGDKPAATGSVSATSLDAAAPAPAWSESDGAESPATEDTTAATPTASEETTTTDPEEGTVPTPDPAPIPEEEETTDLLLDAFAPAGAEAPALAEAPVAGPVVAPAAAPSPAPAPSPSPAPTPAPAPVPSSASAASVKYVALALLGMLVLLV</sequence>
<feature type="signal peptide" evidence="2">
    <location>
        <begin position="1"/>
        <end position="20"/>
    </location>
</feature>
<keyword evidence="4" id="KW-1185">Reference proteome</keyword>
<dbReference type="EMBL" id="GL433846">
    <property type="protein sequence ID" value="EFN54771.1"/>
    <property type="molecule type" value="Genomic_DNA"/>
</dbReference>